<evidence type="ECO:0000256" key="8">
    <source>
        <dbReference type="ARBA" id="ARBA00023136"/>
    </source>
</evidence>
<evidence type="ECO:0000313" key="14">
    <source>
        <dbReference type="Proteomes" id="UP000801492"/>
    </source>
</evidence>
<dbReference type="InterPro" id="IPR002159">
    <property type="entry name" value="CD36_fam"/>
</dbReference>
<sequence>MLKRSFFFNQKDTGCRSESDIITMVNGALVSTALQVYSLMPSAMAIVNDAVPYLYKGAKDVFIRATVRDILFDGILITCHDPEVEFVCGAMKSMLPPTMEFVNNGSDFKFSMFGYMNTTLSGPFVIGRGIKNTTRGEVMSFKGKSDLEVWAGPTCNMINGSDTTLFYPLKTPPEKVYAFSPDICRSMYVTYEKAIVYKGISTWKYSNKPESISNNGPDLCFCPRVKDEDYEDVPSCPKAGLLDITACVKGPILVSNPHFYEGDPSLLKFAQGVKPEKELHENFMYFEPITGSPVHGAKRLQMNVLLKRFEDFDLLSNISEGVCPMLWIEESALVPDEYRDKITDGLKQLGMLDMFKWFLIILGILIMMSSFILVMYRERLMCFSNLSSGKVAITEVKENPNRVGISEPISEINFNSTVLYPSLYPQIEDKNISDRLVRRNNNINNLGQNAWQLKN</sequence>
<dbReference type="PANTHER" id="PTHR11923">
    <property type="entry name" value="SCAVENGER RECEPTOR CLASS B TYPE-1 SR-B1"/>
    <property type="match status" value="1"/>
</dbReference>
<keyword evidence="8 12" id="KW-0472">Membrane</keyword>
<evidence type="ECO:0008006" key="15">
    <source>
        <dbReference type="Google" id="ProtNLM"/>
    </source>
</evidence>
<evidence type="ECO:0000256" key="5">
    <source>
        <dbReference type="ARBA" id="ARBA00022692"/>
    </source>
</evidence>
<keyword evidence="14" id="KW-1185">Reference proteome</keyword>
<accession>A0A8K0CEK1</accession>
<keyword evidence="6" id="KW-0552">Olfaction</keyword>
<evidence type="ECO:0000256" key="3">
    <source>
        <dbReference type="ARBA" id="ARBA00022475"/>
    </source>
</evidence>
<keyword evidence="5 12" id="KW-0812">Transmembrane</keyword>
<keyword evidence="9" id="KW-1015">Disulfide bond</keyword>
<evidence type="ECO:0000256" key="11">
    <source>
        <dbReference type="ARBA" id="ARBA00023180"/>
    </source>
</evidence>
<comment type="subcellular location">
    <subcellularLocation>
        <location evidence="1">Cell membrane</location>
        <topology evidence="1">Multi-pass membrane protein</topology>
    </subcellularLocation>
</comment>
<evidence type="ECO:0000256" key="12">
    <source>
        <dbReference type="SAM" id="Phobius"/>
    </source>
</evidence>
<evidence type="ECO:0000256" key="6">
    <source>
        <dbReference type="ARBA" id="ARBA00022725"/>
    </source>
</evidence>
<proteinExistence type="inferred from homology"/>
<dbReference type="Pfam" id="PF01130">
    <property type="entry name" value="CD36"/>
    <property type="match status" value="1"/>
</dbReference>
<evidence type="ECO:0000256" key="1">
    <source>
        <dbReference type="ARBA" id="ARBA00004651"/>
    </source>
</evidence>
<evidence type="ECO:0000256" key="4">
    <source>
        <dbReference type="ARBA" id="ARBA00022606"/>
    </source>
</evidence>
<evidence type="ECO:0000256" key="9">
    <source>
        <dbReference type="ARBA" id="ARBA00023157"/>
    </source>
</evidence>
<reference evidence="13" key="1">
    <citation type="submission" date="2019-08" db="EMBL/GenBank/DDBJ databases">
        <title>The genome of the North American firefly Photinus pyralis.</title>
        <authorList>
            <consortium name="Photinus pyralis genome working group"/>
            <person name="Fallon T.R."/>
            <person name="Sander Lower S.E."/>
            <person name="Weng J.-K."/>
        </authorList>
    </citation>
    <scope>NUCLEOTIDE SEQUENCE</scope>
    <source>
        <strain evidence="13">TRF0915ILg1</strain>
        <tissue evidence="13">Whole body</tissue>
    </source>
</reference>
<dbReference type="GO" id="GO:0007608">
    <property type="term" value="P:sensory perception of smell"/>
    <property type="evidence" value="ECO:0007669"/>
    <property type="project" value="UniProtKB-KW"/>
</dbReference>
<keyword evidence="11" id="KW-0325">Glycoprotein</keyword>
<protein>
    <recommendedName>
        <fullName evidence="15">Sensory neuron membrane protein 1</fullName>
    </recommendedName>
</protein>
<evidence type="ECO:0000256" key="10">
    <source>
        <dbReference type="ARBA" id="ARBA00023170"/>
    </source>
</evidence>
<feature type="transmembrane region" description="Helical" evidence="12">
    <location>
        <begin position="357"/>
        <end position="376"/>
    </location>
</feature>
<comment type="similarity">
    <text evidence="2">Belongs to the CD36 family.</text>
</comment>
<dbReference type="GO" id="GO:0005044">
    <property type="term" value="F:scavenger receptor activity"/>
    <property type="evidence" value="ECO:0007669"/>
    <property type="project" value="TreeGrafter"/>
</dbReference>
<keyword evidence="4" id="KW-0716">Sensory transduction</keyword>
<dbReference type="OrthoDB" id="195015at2759"/>
<gene>
    <name evidence="13" type="ORF">ILUMI_20279</name>
</gene>
<organism evidence="13 14">
    <name type="scientific">Ignelater luminosus</name>
    <name type="common">Cucubano</name>
    <name type="synonym">Pyrophorus luminosus</name>
    <dbReference type="NCBI Taxonomy" id="2038154"/>
    <lineage>
        <taxon>Eukaryota</taxon>
        <taxon>Metazoa</taxon>
        <taxon>Ecdysozoa</taxon>
        <taxon>Arthropoda</taxon>
        <taxon>Hexapoda</taxon>
        <taxon>Insecta</taxon>
        <taxon>Pterygota</taxon>
        <taxon>Neoptera</taxon>
        <taxon>Endopterygota</taxon>
        <taxon>Coleoptera</taxon>
        <taxon>Polyphaga</taxon>
        <taxon>Elateriformia</taxon>
        <taxon>Elateroidea</taxon>
        <taxon>Elateridae</taxon>
        <taxon>Agrypninae</taxon>
        <taxon>Pyrophorini</taxon>
        <taxon>Ignelater</taxon>
    </lineage>
</organism>
<dbReference type="Proteomes" id="UP000801492">
    <property type="component" value="Unassembled WGS sequence"/>
</dbReference>
<dbReference type="PRINTS" id="PR01609">
    <property type="entry name" value="CD36FAMILY"/>
</dbReference>
<comment type="caution">
    <text evidence="13">The sequence shown here is derived from an EMBL/GenBank/DDBJ whole genome shotgun (WGS) entry which is preliminary data.</text>
</comment>
<evidence type="ECO:0000256" key="7">
    <source>
        <dbReference type="ARBA" id="ARBA00022989"/>
    </source>
</evidence>
<dbReference type="EMBL" id="VTPC01089256">
    <property type="protein sequence ID" value="KAF2885893.1"/>
    <property type="molecule type" value="Genomic_DNA"/>
</dbReference>
<keyword evidence="3" id="KW-1003">Cell membrane</keyword>
<evidence type="ECO:0000313" key="13">
    <source>
        <dbReference type="EMBL" id="KAF2885893.1"/>
    </source>
</evidence>
<dbReference type="PANTHER" id="PTHR11923:SF69">
    <property type="entry name" value="SENSORY NEURON MEMBRANE PROTEIN 1"/>
    <property type="match status" value="1"/>
</dbReference>
<dbReference type="GO" id="GO:0005737">
    <property type="term" value="C:cytoplasm"/>
    <property type="evidence" value="ECO:0007669"/>
    <property type="project" value="TreeGrafter"/>
</dbReference>
<keyword evidence="7 12" id="KW-1133">Transmembrane helix</keyword>
<dbReference type="GO" id="GO:0005886">
    <property type="term" value="C:plasma membrane"/>
    <property type="evidence" value="ECO:0007669"/>
    <property type="project" value="UniProtKB-SubCell"/>
</dbReference>
<evidence type="ECO:0000256" key="2">
    <source>
        <dbReference type="ARBA" id="ARBA00010532"/>
    </source>
</evidence>
<keyword evidence="10" id="KW-0675">Receptor</keyword>
<name>A0A8K0CEK1_IGNLU</name>
<dbReference type="AlphaFoldDB" id="A0A8K0CEK1"/>